<dbReference type="Proteomes" id="UP001595872">
    <property type="component" value="Unassembled WGS sequence"/>
</dbReference>
<feature type="compositionally biased region" description="Basic and acidic residues" evidence="1">
    <location>
        <begin position="363"/>
        <end position="372"/>
    </location>
</feature>
<feature type="compositionally biased region" description="Basic and acidic residues" evidence="1">
    <location>
        <begin position="24"/>
        <end position="44"/>
    </location>
</feature>
<evidence type="ECO:0000256" key="1">
    <source>
        <dbReference type="SAM" id="MobiDB-lite"/>
    </source>
</evidence>
<evidence type="ECO:0000259" key="2">
    <source>
        <dbReference type="SMART" id="SM00829"/>
    </source>
</evidence>
<dbReference type="Gene3D" id="3.90.180.10">
    <property type="entry name" value="Medium-chain alcohol dehydrogenases, catalytic domain"/>
    <property type="match status" value="1"/>
</dbReference>
<dbReference type="PANTHER" id="PTHR43482:SF1">
    <property type="entry name" value="PROTEIN AST1-RELATED"/>
    <property type="match status" value="1"/>
</dbReference>
<dbReference type="InterPro" id="IPR011032">
    <property type="entry name" value="GroES-like_sf"/>
</dbReference>
<dbReference type="InterPro" id="IPR036291">
    <property type="entry name" value="NAD(P)-bd_dom_sf"/>
</dbReference>
<evidence type="ECO:0000313" key="3">
    <source>
        <dbReference type="EMBL" id="MFC4910588.1"/>
    </source>
</evidence>
<gene>
    <name evidence="3" type="ORF">ACFPCY_24965</name>
</gene>
<name>A0ABV9U402_9ACTN</name>
<dbReference type="RefSeq" id="WP_378259022.1">
    <property type="nucleotide sequence ID" value="NZ_JBHSIT010000007.1"/>
</dbReference>
<feature type="region of interest" description="Disordered" evidence="1">
    <location>
        <begin position="325"/>
        <end position="382"/>
    </location>
</feature>
<dbReference type="SUPFAM" id="SSF51735">
    <property type="entry name" value="NAD(P)-binding Rossmann-fold domains"/>
    <property type="match status" value="1"/>
</dbReference>
<dbReference type="Pfam" id="PF13602">
    <property type="entry name" value="ADH_zinc_N_2"/>
    <property type="match status" value="1"/>
</dbReference>
<dbReference type="Gene3D" id="3.40.50.720">
    <property type="entry name" value="NAD(P)-binding Rossmann-like Domain"/>
    <property type="match status" value="1"/>
</dbReference>
<reference evidence="4" key="1">
    <citation type="journal article" date="2019" name="Int. J. Syst. Evol. Microbiol.">
        <title>The Global Catalogue of Microorganisms (GCM) 10K type strain sequencing project: providing services to taxonomists for standard genome sequencing and annotation.</title>
        <authorList>
            <consortium name="The Broad Institute Genomics Platform"/>
            <consortium name="The Broad Institute Genome Sequencing Center for Infectious Disease"/>
            <person name="Wu L."/>
            <person name="Ma J."/>
        </authorList>
    </citation>
    <scope>NUCLEOTIDE SEQUENCE [LARGE SCALE GENOMIC DNA]</scope>
    <source>
        <strain evidence="4">KLKA75</strain>
    </source>
</reference>
<feature type="compositionally biased region" description="Basic and acidic residues" evidence="1">
    <location>
        <begin position="339"/>
        <end position="353"/>
    </location>
</feature>
<dbReference type="EMBL" id="JBHSIT010000007">
    <property type="protein sequence ID" value="MFC4910588.1"/>
    <property type="molecule type" value="Genomic_DNA"/>
</dbReference>
<evidence type="ECO:0000313" key="4">
    <source>
        <dbReference type="Proteomes" id="UP001595872"/>
    </source>
</evidence>
<feature type="domain" description="Enoyl reductase (ER)" evidence="2">
    <location>
        <begin position="25"/>
        <end position="315"/>
    </location>
</feature>
<proteinExistence type="predicted"/>
<sequence>MTTAGPEGAADEWEESIVKALQPTERRDELVVPAERAEPDPRPDEAVVEVEAFSVNRGEIFKLEAGTAWLPGKDVAGRVVRAAADGSGPRAGARVVGHPPAAGWAERVAVRTDALAELPGSVPAETAAALPLAGLTALRLLRAAGAVAGLRLLLTGASGGVGHYFTELATAAGADVTAVSRRGERLGELGARVVPDVASADGPFDLVLESTGGANLPAALAKLAPRGTLIWFGQASRTPVTLDFFSFFDGPESGTIRHFHYADSDIPDGTDLATLVRLVASGRLHPEIGRVADWADTASVLADLRDRRIRGNAVLTLTSAAHTLPDAADRSSQNAADRATSDPADRATSDPADRATSAPADRATSDAADRAASDAGTARSPE</sequence>
<keyword evidence="4" id="KW-1185">Reference proteome</keyword>
<protein>
    <submittedName>
        <fullName evidence="3">Zinc-binding dehydrogenase</fullName>
    </submittedName>
</protein>
<dbReference type="PANTHER" id="PTHR43482">
    <property type="entry name" value="PROTEIN AST1-RELATED"/>
    <property type="match status" value="1"/>
</dbReference>
<organism evidence="3 4">
    <name type="scientific">Actinomadura gamaensis</name>
    <dbReference type="NCBI Taxonomy" id="1763541"/>
    <lineage>
        <taxon>Bacteria</taxon>
        <taxon>Bacillati</taxon>
        <taxon>Actinomycetota</taxon>
        <taxon>Actinomycetes</taxon>
        <taxon>Streptosporangiales</taxon>
        <taxon>Thermomonosporaceae</taxon>
        <taxon>Actinomadura</taxon>
    </lineage>
</organism>
<comment type="caution">
    <text evidence="3">The sequence shown here is derived from an EMBL/GenBank/DDBJ whole genome shotgun (WGS) entry which is preliminary data.</text>
</comment>
<dbReference type="SUPFAM" id="SSF50129">
    <property type="entry name" value="GroES-like"/>
    <property type="match status" value="1"/>
</dbReference>
<dbReference type="SMART" id="SM00829">
    <property type="entry name" value="PKS_ER"/>
    <property type="match status" value="1"/>
</dbReference>
<feature type="compositionally biased region" description="Low complexity" evidence="1">
    <location>
        <begin position="373"/>
        <end position="382"/>
    </location>
</feature>
<dbReference type="InterPro" id="IPR052585">
    <property type="entry name" value="Lipid_raft_assoc_Zn_ADH"/>
</dbReference>
<accession>A0ABV9U402</accession>
<feature type="region of interest" description="Disordered" evidence="1">
    <location>
        <begin position="21"/>
        <end position="44"/>
    </location>
</feature>
<dbReference type="InterPro" id="IPR020843">
    <property type="entry name" value="ER"/>
</dbReference>